<dbReference type="InterPro" id="IPR036514">
    <property type="entry name" value="SGNH_hydro_sf"/>
</dbReference>
<dbReference type="RefSeq" id="WP_242282814.1">
    <property type="nucleotide sequence ID" value="NZ_JAKKSL010000001.1"/>
</dbReference>
<gene>
    <name evidence="3" type="ORF">L3081_00980</name>
</gene>
<keyword evidence="4" id="KW-1185">Reference proteome</keyword>
<comment type="caution">
    <text evidence="3">The sequence shown here is derived from an EMBL/GenBank/DDBJ whole genome shotgun (WGS) entry which is preliminary data.</text>
</comment>
<evidence type="ECO:0000313" key="4">
    <source>
        <dbReference type="Proteomes" id="UP001139646"/>
    </source>
</evidence>
<accession>A0ABS9WYG2</accession>
<proteinExistence type="predicted"/>
<evidence type="ECO:0000256" key="1">
    <source>
        <dbReference type="SAM" id="Phobius"/>
    </source>
</evidence>
<sequence length="233" mass="26977">MKYFLSFYFFILHIVIFTCFVKYDVLHKISYKLDNTPQEWQQTQKVTHAFYLRTDKNLSRGKVIFIGDSHVQGLAVNEVTRHGINFGIGRDTSKIVLKRIKEYQSIQSAKAIVFSFGINDLQYRTSKEIIENYKKIFDSTPKDTIKIVCAVFNIDTGTALLSVNNNDIRLLNNKLAKFSSNYENTTFLNINSTLNHNYELLSQYHIGDGIHLNTGGYQVWIDALKETLTRRVE</sequence>
<feature type="domain" description="SGNH hydrolase-type esterase" evidence="2">
    <location>
        <begin position="80"/>
        <end position="219"/>
    </location>
</feature>
<keyword evidence="1" id="KW-1133">Transmembrane helix</keyword>
<dbReference type="Proteomes" id="UP001139646">
    <property type="component" value="Unassembled WGS sequence"/>
</dbReference>
<reference evidence="3" key="1">
    <citation type="submission" date="2022-01" db="EMBL/GenBank/DDBJ databases">
        <title>Colwellia maritima, isolated from seawater.</title>
        <authorList>
            <person name="Kristyanto S."/>
            <person name="Jung J."/>
            <person name="Jeon C.O."/>
        </authorList>
    </citation>
    <scope>NUCLEOTIDE SEQUENCE</scope>
    <source>
        <strain evidence="3">MSW7</strain>
    </source>
</reference>
<keyword evidence="1" id="KW-0472">Membrane</keyword>
<dbReference type="Gene3D" id="3.40.50.1110">
    <property type="entry name" value="SGNH hydrolase"/>
    <property type="match status" value="1"/>
</dbReference>
<name>A0ABS9WYG2_9GAMM</name>
<dbReference type="SUPFAM" id="SSF52266">
    <property type="entry name" value="SGNH hydrolase"/>
    <property type="match status" value="1"/>
</dbReference>
<keyword evidence="1" id="KW-0812">Transmembrane</keyword>
<dbReference type="InterPro" id="IPR013830">
    <property type="entry name" value="SGNH_hydro"/>
</dbReference>
<dbReference type="EMBL" id="JAKKSL010000001">
    <property type="protein sequence ID" value="MCI2282236.1"/>
    <property type="molecule type" value="Genomic_DNA"/>
</dbReference>
<protein>
    <submittedName>
        <fullName evidence="3">GDSL-type esterase/lipase family protein</fullName>
    </submittedName>
</protein>
<feature type="transmembrane region" description="Helical" evidence="1">
    <location>
        <begin position="6"/>
        <end position="23"/>
    </location>
</feature>
<dbReference type="Pfam" id="PF13472">
    <property type="entry name" value="Lipase_GDSL_2"/>
    <property type="match status" value="1"/>
</dbReference>
<evidence type="ECO:0000259" key="2">
    <source>
        <dbReference type="Pfam" id="PF13472"/>
    </source>
</evidence>
<organism evidence="3 4">
    <name type="scientific">Colwellia maritima</name>
    <dbReference type="NCBI Taxonomy" id="2912588"/>
    <lineage>
        <taxon>Bacteria</taxon>
        <taxon>Pseudomonadati</taxon>
        <taxon>Pseudomonadota</taxon>
        <taxon>Gammaproteobacteria</taxon>
        <taxon>Alteromonadales</taxon>
        <taxon>Colwelliaceae</taxon>
        <taxon>Colwellia</taxon>
    </lineage>
</organism>
<evidence type="ECO:0000313" key="3">
    <source>
        <dbReference type="EMBL" id="MCI2282236.1"/>
    </source>
</evidence>